<dbReference type="InterPro" id="IPR003726">
    <property type="entry name" value="HCY_dom"/>
</dbReference>
<keyword evidence="14 19" id="KW-0862">Zinc</keyword>
<evidence type="ECO:0000259" key="20">
    <source>
        <dbReference type="PROSITE" id="PS50970"/>
    </source>
</evidence>
<dbReference type="EMBL" id="FUWG01000002">
    <property type="protein sequence ID" value="SJZ29712.1"/>
    <property type="molecule type" value="Genomic_DNA"/>
</dbReference>
<dbReference type="PROSITE" id="PS50972">
    <property type="entry name" value="PTERIN_BINDING"/>
    <property type="match status" value="1"/>
</dbReference>
<comment type="cofactor">
    <cofactor evidence="3">
        <name>methylcob(III)alamin</name>
        <dbReference type="ChEBI" id="CHEBI:28115"/>
    </cofactor>
</comment>
<dbReference type="GO" id="GO:0046872">
    <property type="term" value="F:metal ion binding"/>
    <property type="evidence" value="ECO:0007669"/>
    <property type="project" value="UniProtKB-KW"/>
</dbReference>
<keyword evidence="8 19" id="KW-0489">Methyltransferase</keyword>
<dbReference type="GO" id="GO:0050667">
    <property type="term" value="P:homocysteine metabolic process"/>
    <property type="evidence" value="ECO:0007669"/>
    <property type="project" value="TreeGrafter"/>
</dbReference>
<evidence type="ECO:0000256" key="12">
    <source>
        <dbReference type="ARBA" id="ARBA00022691"/>
    </source>
</evidence>
<dbReference type="Pfam" id="PF02310">
    <property type="entry name" value="B12-binding"/>
    <property type="match status" value="1"/>
</dbReference>
<evidence type="ECO:0000256" key="7">
    <source>
        <dbReference type="ARBA" id="ARBA00013998"/>
    </source>
</evidence>
<evidence type="ECO:0000256" key="19">
    <source>
        <dbReference type="PROSITE-ProRule" id="PRU00333"/>
    </source>
</evidence>
<evidence type="ECO:0000259" key="21">
    <source>
        <dbReference type="PROSITE" id="PS50972"/>
    </source>
</evidence>
<dbReference type="NCBIfam" id="NF005719">
    <property type="entry name" value="PRK07535.1"/>
    <property type="match status" value="1"/>
</dbReference>
<dbReference type="GO" id="GO:0046653">
    <property type="term" value="P:tetrahydrofolate metabolic process"/>
    <property type="evidence" value="ECO:0007669"/>
    <property type="project" value="TreeGrafter"/>
</dbReference>
<dbReference type="SUPFAM" id="SSF47644">
    <property type="entry name" value="Methionine synthase domain"/>
    <property type="match status" value="1"/>
</dbReference>
<dbReference type="InterPro" id="IPR000489">
    <property type="entry name" value="Pterin-binding_dom"/>
</dbReference>
<organism evidence="24 25">
    <name type="scientific">Treponema porcinum</name>
    <dbReference type="NCBI Taxonomy" id="261392"/>
    <lineage>
        <taxon>Bacteria</taxon>
        <taxon>Pseudomonadati</taxon>
        <taxon>Spirochaetota</taxon>
        <taxon>Spirochaetia</taxon>
        <taxon>Spirochaetales</taxon>
        <taxon>Treponemataceae</taxon>
        <taxon>Treponema</taxon>
    </lineage>
</organism>
<dbReference type="InterPro" id="IPR036589">
    <property type="entry name" value="HCY_dom_sf"/>
</dbReference>
<dbReference type="UniPathway" id="UPA00051">
    <property type="reaction ID" value="UER00081"/>
</dbReference>
<feature type="binding site" evidence="19">
    <location>
        <position position="314"/>
    </location>
    <ligand>
        <name>Zn(2+)</name>
        <dbReference type="ChEBI" id="CHEBI:29105"/>
    </ligand>
</feature>
<dbReference type="AlphaFoldDB" id="A0A1T4JHQ7"/>
<dbReference type="InterPro" id="IPR006158">
    <property type="entry name" value="Cobalamin-bd"/>
</dbReference>
<name>A0A1T4JHQ7_TREPO</name>
<feature type="domain" description="B12-binding" evidence="22">
    <location>
        <begin position="749"/>
        <end position="871"/>
    </location>
</feature>
<evidence type="ECO:0000256" key="1">
    <source>
        <dbReference type="ARBA" id="ARBA00001700"/>
    </source>
</evidence>
<dbReference type="InterPro" id="IPR036724">
    <property type="entry name" value="Cobalamin-bd_sf"/>
</dbReference>
<dbReference type="Pfam" id="PF02607">
    <property type="entry name" value="B12-binding_2"/>
    <property type="match status" value="1"/>
</dbReference>
<keyword evidence="10" id="KW-0846">Cobalamin</keyword>
<keyword evidence="13 19" id="KW-0479">Metal-binding</keyword>
<evidence type="ECO:0000313" key="24">
    <source>
        <dbReference type="EMBL" id="SJZ29712.1"/>
    </source>
</evidence>
<evidence type="ECO:0000256" key="5">
    <source>
        <dbReference type="ARBA" id="ARBA00010398"/>
    </source>
</evidence>
<keyword evidence="9" id="KW-0028">Amino-acid biosynthesis</keyword>
<dbReference type="RefSeq" id="WP_078932131.1">
    <property type="nucleotide sequence ID" value="NZ_FUWG01000002.1"/>
</dbReference>
<evidence type="ECO:0000256" key="18">
    <source>
        <dbReference type="ARBA" id="ARBA00031040"/>
    </source>
</evidence>
<dbReference type="InterPro" id="IPR036594">
    <property type="entry name" value="Meth_synthase_dom"/>
</dbReference>
<dbReference type="STRING" id="261392.SAMN02745149_00216"/>
<evidence type="ECO:0000256" key="17">
    <source>
        <dbReference type="ARBA" id="ARBA00025552"/>
    </source>
</evidence>
<evidence type="ECO:0000256" key="6">
    <source>
        <dbReference type="ARBA" id="ARBA00012032"/>
    </source>
</evidence>
<evidence type="ECO:0000256" key="3">
    <source>
        <dbReference type="ARBA" id="ARBA00001956"/>
    </source>
</evidence>
<dbReference type="InterPro" id="IPR003759">
    <property type="entry name" value="Cbl-bd_cap"/>
</dbReference>
<protein>
    <recommendedName>
        <fullName evidence="7">Methionine synthase</fullName>
        <ecNumber evidence="6">2.1.1.13</ecNumber>
    </recommendedName>
    <alternativeName>
        <fullName evidence="18">5-methyltetrahydrofolate--homocysteine methyltransferase</fullName>
    </alternativeName>
</protein>
<dbReference type="GO" id="GO:0005829">
    <property type="term" value="C:cytosol"/>
    <property type="evidence" value="ECO:0007669"/>
    <property type="project" value="TreeGrafter"/>
</dbReference>
<dbReference type="InterPro" id="IPR050554">
    <property type="entry name" value="Met_Synthase/Corrinoid"/>
</dbReference>
<dbReference type="Gene3D" id="3.40.50.280">
    <property type="entry name" value="Cobalamin-binding domain"/>
    <property type="match status" value="1"/>
</dbReference>
<evidence type="ECO:0000256" key="15">
    <source>
        <dbReference type="ARBA" id="ARBA00023167"/>
    </source>
</evidence>
<feature type="domain" description="Hcy-binding" evidence="20">
    <location>
        <begin position="1"/>
        <end position="329"/>
    </location>
</feature>
<keyword evidence="25" id="KW-1185">Reference proteome</keyword>
<proteinExistence type="inferred from homology"/>
<evidence type="ECO:0000256" key="8">
    <source>
        <dbReference type="ARBA" id="ARBA00022603"/>
    </source>
</evidence>
<evidence type="ECO:0000259" key="23">
    <source>
        <dbReference type="PROSITE" id="PS51337"/>
    </source>
</evidence>
<evidence type="ECO:0000313" key="25">
    <source>
        <dbReference type="Proteomes" id="UP000190423"/>
    </source>
</evidence>
<dbReference type="CDD" id="cd02070">
    <property type="entry name" value="corrinoid_protein_B12-BD"/>
    <property type="match status" value="1"/>
</dbReference>
<comment type="similarity">
    <text evidence="5">Belongs to the vitamin-B12 dependent methionine synthase family.</text>
</comment>
<keyword evidence="11 19" id="KW-0808">Transferase</keyword>
<dbReference type="Gene3D" id="1.10.1240.10">
    <property type="entry name" value="Methionine synthase domain"/>
    <property type="match status" value="1"/>
</dbReference>
<evidence type="ECO:0000259" key="22">
    <source>
        <dbReference type="PROSITE" id="PS51332"/>
    </source>
</evidence>
<dbReference type="OrthoDB" id="9803687at2"/>
<evidence type="ECO:0000256" key="16">
    <source>
        <dbReference type="ARBA" id="ARBA00023285"/>
    </source>
</evidence>
<dbReference type="Pfam" id="PF02574">
    <property type="entry name" value="S-methyl_trans"/>
    <property type="match status" value="1"/>
</dbReference>
<dbReference type="PROSITE" id="PS51332">
    <property type="entry name" value="B12_BINDING"/>
    <property type="match status" value="1"/>
</dbReference>
<dbReference type="SUPFAM" id="SSF51717">
    <property type="entry name" value="Dihydropteroate synthetase-like"/>
    <property type="match status" value="1"/>
</dbReference>
<dbReference type="PANTHER" id="PTHR45833">
    <property type="entry name" value="METHIONINE SYNTHASE"/>
    <property type="match status" value="1"/>
</dbReference>
<feature type="binding site" evidence="19">
    <location>
        <position position="315"/>
    </location>
    <ligand>
        <name>Zn(2+)</name>
        <dbReference type="ChEBI" id="CHEBI:29105"/>
    </ligand>
</feature>
<comment type="pathway">
    <text evidence="4">Amino-acid biosynthesis; L-methionine biosynthesis via de novo pathway; L-methionine from L-homocysteine (MetH route): step 1/1.</text>
</comment>
<dbReference type="PROSITE" id="PS50970">
    <property type="entry name" value="HCY"/>
    <property type="match status" value="1"/>
</dbReference>
<reference evidence="24 25" key="1">
    <citation type="submission" date="2017-02" db="EMBL/GenBank/DDBJ databases">
        <authorList>
            <person name="Peterson S.W."/>
        </authorList>
    </citation>
    <scope>NUCLEOTIDE SEQUENCE [LARGE SCALE GENOMIC DNA]</scope>
    <source>
        <strain evidence="24 25">ATCC BAA-908</strain>
    </source>
</reference>
<feature type="binding site" evidence="19">
    <location>
        <position position="249"/>
    </location>
    <ligand>
        <name>Zn(2+)</name>
        <dbReference type="ChEBI" id="CHEBI:29105"/>
    </ligand>
</feature>
<dbReference type="EC" id="2.1.1.13" evidence="6"/>
<dbReference type="GO" id="GO:0032259">
    <property type="term" value="P:methylation"/>
    <property type="evidence" value="ECO:0007669"/>
    <property type="project" value="UniProtKB-KW"/>
</dbReference>
<keyword evidence="15" id="KW-0486">Methionine biosynthesis</keyword>
<evidence type="ECO:0000256" key="4">
    <source>
        <dbReference type="ARBA" id="ARBA00005178"/>
    </source>
</evidence>
<dbReference type="SUPFAM" id="SSF82282">
    <property type="entry name" value="Homocysteine S-methyltransferase"/>
    <property type="match status" value="1"/>
</dbReference>
<dbReference type="SUPFAM" id="SSF52242">
    <property type="entry name" value="Cobalamin (vitamin B12)-binding domain"/>
    <property type="match status" value="1"/>
</dbReference>
<evidence type="ECO:0000256" key="11">
    <source>
        <dbReference type="ARBA" id="ARBA00022679"/>
    </source>
</evidence>
<sequence length="871" mass="94764">MASLKSLLGKQILFFDGGTGSVLQARGLKPGEFPEKWNVTRPEEIISLHYNYFSAGSNIVNTNTFGAFSTKFSDLTTYKKNFNGTQNVKNSAMRVISGENADFSLKNIIQCAIENANEARRRYISDCKARSVEPQPCFITFDIGPTGKLLKPMGDLDFEDAVSLFKQTFRHGFKGNIDAVLIETMSDSYETKAAVIAAKEVREETGRADLPIFVSNAYDATGHLLTGASPEAMTALLEGLGVDALGLNCSLGPEQMKETVRRLTAVSSTPVIVKPNAGLPHDENGSTVFDVKPHDFALSMQEIAKSGAVILGGCCGTTPEYIKSLTENLKNTKPAAVLPKERTVISSYTHTVQIGGENVPVLIGERINPTGKKKFKEALRNGDIPYIVHQGLEQEACGAHVLDVNVGLPEIDEKQMMVRVMTELQSVTNLPLQIDTSSPDVMEAALRRYNGKALVNSVNGKQEVMDAVFPLVKKYGGVVVALTLDENGIPETSTGRIEIIKKIYNNAERYGIQKKDIVIDALTMAVSSDINAALATLQTVRAVRDEFGGNTVLGVSNISFGLPDREFVTSSFFTLAMQNGLGAAIMNPLSMEMMKAWRCFCLLAGKDKDCLNYIDFAQKFDEKKEAERKALLQNAGTLGENVKAGEQAEHKGRTAEIGETADKSTLQYAVIHGLKEDSAERTKKLLEASVEPVEIIDGHLIPGLDYVGKRFEQKTMYLPQLLMAADAAKSAFDVIKDYLEKSGKKGESKGTVIVATVHGDIHDIGKNIVKVLLENYDFTVIDLGKDVPPETIVECCVKNHIELVGLSALMTTTVPAMKETIIQLRKNAPWAKVCVGGAVMTQEYADSIGADFYGKDAMATVTFAQKTFGVK</sequence>
<feature type="domain" description="Pterin-binding" evidence="21">
    <location>
        <begin position="360"/>
        <end position="665"/>
    </location>
</feature>
<dbReference type="Gene3D" id="3.20.20.20">
    <property type="entry name" value="Dihydropteroate synthase-like"/>
    <property type="match status" value="1"/>
</dbReference>
<keyword evidence="16" id="KW-0170">Cobalt</keyword>
<evidence type="ECO:0000256" key="2">
    <source>
        <dbReference type="ARBA" id="ARBA00001947"/>
    </source>
</evidence>
<evidence type="ECO:0000256" key="10">
    <source>
        <dbReference type="ARBA" id="ARBA00022628"/>
    </source>
</evidence>
<dbReference type="Proteomes" id="UP000190423">
    <property type="component" value="Unassembled WGS sequence"/>
</dbReference>
<dbReference type="SMART" id="SM01018">
    <property type="entry name" value="B12-binding_2"/>
    <property type="match status" value="1"/>
</dbReference>
<evidence type="ECO:0000256" key="14">
    <source>
        <dbReference type="ARBA" id="ARBA00022833"/>
    </source>
</evidence>
<feature type="domain" description="B12-binding N-terminal" evidence="23">
    <location>
        <begin position="653"/>
        <end position="747"/>
    </location>
</feature>
<dbReference type="InterPro" id="IPR011005">
    <property type="entry name" value="Dihydropteroate_synth-like_sf"/>
</dbReference>
<gene>
    <name evidence="24" type="ORF">SAMN02745149_00216</name>
</gene>
<comment type="catalytic activity">
    <reaction evidence="1">
        <text>(6S)-5-methyl-5,6,7,8-tetrahydrofolate + L-homocysteine = (6S)-5,6,7,8-tetrahydrofolate + L-methionine</text>
        <dbReference type="Rhea" id="RHEA:11172"/>
        <dbReference type="ChEBI" id="CHEBI:18608"/>
        <dbReference type="ChEBI" id="CHEBI:57453"/>
        <dbReference type="ChEBI" id="CHEBI:57844"/>
        <dbReference type="ChEBI" id="CHEBI:58199"/>
        <dbReference type="EC" id="2.1.1.13"/>
    </reaction>
</comment>
<dbReference type="Pfam" id="PF00809">
    <property type="entry name" value="Pterin_bind"/>
    <property type="match status" value="1"/>
</dbReference>
<dbReference type="GO" id="GO:0031419">
    <property type="term" value="F:cobalamin binding"/>
    <property type="evidence" value="ECO:0007669"/>
    <property type="project" value="UniProtKB-KW"/>
</dbReference>
<dbReference type="GeneID" id="78315539"/>
<evidence type="ECO:0000256" key="9">
    <source>
        <dbReference type="ARBA" id="ARBA00022605"/>
    </source>
</evidence>
<comment type="cofactor">
    <cofactor evidence="2 19">
        <name>Zn(2+)</name>
        <dbReference type="ChEBI" id="CHEBI:29105"/>
    </cofactor>
</comment>
<keyword evidence="12" id="KW-0949">S-adenosyl-L-methionine</keyword>
<dbReference type="GO" id="GO:0008705">
    <property type="term" value="F:methionine synthase activity"/>
    <property type="evidence" value="ECO:0007669"/>
    <property type="project" value="UniProtKB-EC"/>
</dbReference>
<accession>A0A1T4JHQ7</accession>
<dbReference type="PROSITE" id="PS51337">
    <property type="entry name" value="B12_BINDING_NTER"/>
    <property type="match status" value="1"/>
</dbReference>
<dbReference type="PANTHER" id="PTHR45833:SF1">
    <property type="entry name" value="METHIONINE SYNTHASE"/>
    <property type="match status" value="1"/>
</dbReference>
<evidence type="ECO:0000256" key="13">
    <source>
        <dbReference type="ARBA" id="ARBA00022723"/>
    </source>
</evidence>
<comment type="function">
    <text evidence="17">Catalyzes the transfer of a methyl group from methyl-cobalamin to homocysteine, yielding enzyme-bound cob(I)alamin and methionine. Subsequently, remethylates the cofactor using methyltetrahydrofolate.</text>
</comment>
<dbReference type="Gene3D" id="3.20.20.330">
    <property type="entry name" value="Homocysteine-binding-like domain"/>
    <property type="match status" value="1"/>
</dbReference>